<accession>A0A432WSJ1</accession>
<dbReference type="SUPFAM" id="SSF56925">
    <property type="entry name" value="OMPA-like"/>
    <property type="match status" value="1"/>
</dbReference>
<feature type="signal peptide" evidence="1">
    <location>
        <begin position="1"/>
        <end position="23"/>
    </location>
</feature>
<dbReference type="RefSeq" id="WP_126807440.1">
    <property type="nucleotide sequence ID" value="NZ_PIPP01000003.1"/>
</dbReference>
<evidence type="ECO:0000313" key="2">
    <source>
        <dbReference type="EMBL" id="RUO36729.1"/>
    </source>
</evidence>
<comment type="caution">
    <text evidence="2">The sequence shown here is derived from an EMBL/GenBank/DDBJ whole genome shotgun (WGS) entry which is preliminary data.</text>
</comment>
<dbReference type="Proteomes" id="UP000286934">
    <property type="component" value="Unassembled WGS sequence"/>
</dbReference>
<keyword evidence="1" id="KW-0732">Signal</keyword>
<dbReference type="EMBL" id="PIPP01000003">
    <property type="protein sequence ID" value="RUO36729.1"/>
    <property type="molecule type" value="Genomic_DNA"/>
</dbReference>
<sequence>MKIKTLTIACTLALGFTTTVALADTPSFSYLEARYVELDEAETTFDGYEAELSGRLGRYSFLALNYGEVSGDWAGVANANLEIATARLGFIFGENQPIAAYLGPQVSHIKTNYGPGTDGNWTGDGDTTTEWGAFGGVRAMILPRVEVNTEVSYIDFDRESLTSYSVGTRLFLTENLAATGQLRMGDLDGFAVGVSYQF</sequence>
<evidence type="ECO:0008006" key="4">
    <source>
        <dbReference type="Google" id="ProtNLM"/>
    </source>
</evidence>
<keyword evidence="3" id="KW-1185">Reference proteome</keyword>
<organism evidence="2 3">
    <name type="scientific">Aliidiomarina shirensis</name>
    <dbReference type="NCBI Taxonomy" id="1048642"/>
    <lineage>
        <taxon>Bacteria</taxon>
        <taxon>Pseudomonadati</taxon>
        <taxon>Pseudomonadota</taxon>
        <taxon>Gammaproteobacteria</taxon>
        <taxon>Alteromonadales</taxon>
        <taxon>Idiomarinaceae</taxon>
        <taxon>Aliidiomarina</taxon>
    </lineage>
</organism>
<dbReference type="AlphaFoldDB" id="A0A432WSJ1"/>
<name>A0A432WSJ1_9GAMM</name>
<dbReference type="OrthoDB" id="7059177at2"/>
<evidence type="ECO:0000313" key="3">
    <source>
        <dbReference type="Proteomes" id="UP000286934"/>
    </source>
</evidence>
<proteinExistence type="predicted"/>
<evidence type="ECO:0000256" key="1">
    <source>
        <dbReference type="SAM" id="SignalP"/>
    </source>
</evidence>
<reference evidence="3" key="1">
    <citation type="journal article" date="2018" name="Front. Microbiol.">
        <title>Genome-Based Analysis Reveals the Taxonomy and Diversity of the Family Idiomarinaceae.</title>
        <authorList>
            <person name="Liu Y."/>
            <person name="Lai Q."/>
            <person name="Shao Z."/>
        </authorList>
    </citation>
    <scope>NUCLEOTIDE SEQUENCE [LARGE SCALE GENOMIC DNA]</scope>
    <source>
        <strain evidence="3">AIS</strain>
    </source>
</reference>
<dbReference type="InterPro" id="IPR011250">
    <property type="entry name" value="OMP/PagP_B-barrel"/>
</dbReference>
<protein>
    <recommendedName>
        <fullName evidence="4">Outer membrane protein beta-barrel domain-containing protein</fullName>
    </recommendedName>
</protein>
<feature type="chain" id="PRO_5019106172" description="Outer membrane protein beta-barrel domain-containing protein" evidence="1">
    <location>
        <begin position="24"/>
        <end position="198"/>
    </location>
</feature>
<gene>
    <name evidence="2" type="ORF">CWE13_07720</name>
</gene>